<feature type="domain" description="CHAD" evidence="1">
    <location>
        <begin position="8"/>
        <end position="304"/>
    </location>
</feature>
<dbReference type="Pfam" id="PF05235">
    <property type="entry name" value="CHAD"/>
    <property type="match status" value="1"/>
</dbReference>
<dbReference type="KEGG" id="knv:Pan216_51460"/>
<dbReference type="PANTHER" id="PTHR39339:SF1">
    <property type="entry name" value="CHAD DOMAIN-CONTAINING PROTEIN"/>
    <property type="match status" value="1"/>
</dbReference>
<proteinExistence type="predicted"/>
<gene>
    <name evidence="2" type="ORF">Pan216_51460</name>
</gene>
<sequence>MSYHFKADETTDQGLRRIAHEQTLKAIDVLDVAPLPMSAKIHDMRKRCKKVRGLLRLVRGSNTDLYDVENKRFREIAKTVSARRDATSMIEAFDKLIEGHEDKLNVASFAPAHAGLVRRRDEVRQESEDINVVVGELLAELKEGAKAIEDWSLPEADEEVAGFDLFRGGFVKTYADGQEAMEVALEKPTRGNIHEWRKRAKDHWYQVRLLRESWSVPMKSRRRATKRMADHLGDDRDLTLLRDTLTEQPEQFGGVDVVEIVIGLIDREHEQLRLRAMDVGRRLYAEEPESIADRFERYWMSWRESESRLPAEIAEFEDAVST</sequence>
<accession>A0A518BBD3</accession>
<dbReference type="PANTHER" id="PTHR39339">
    <property type="entry name" value="SLR1444 PROTEIN"/>
    <property type="match status" value="1"/>
</dbReference>
<evidence type="ECO:0000313" key="2">
    <source>
        <dbReference type="EMBL" id="QDU64257.1"/>
    </source>
</evidence>
<protein>
    <submittedName>
        <fullName evidence="2">CHAD domain protein</fullName>
    </submittedName>
</protein>
<dbReference type="OrthoDB" id="9810907at2"/>
<dbReference type="InterPro" id="IPR007899">
    <property type="entry name" value="CHAD_dom"/>
</dbReference>
<name>A0A518BBD3_9BACT</name>
<dbReference type="SMART" id="SM00880">
    <property type="entry name" value="CHAD"/>
    <property type="match status" value="1"/>
</dbReference>
<dbReference type="Gene3D" id="1.40.20.10">
    <property type="entry name" value="CHAD domain"/>
    <property type="match status" value="1"/>
</dbReference>
<dbReference type="InterPro" id="IPR038186">
    <property type="entry name" value="CHAD_dom_sf"/>
</dbReference>
<dbReference type="RefSeq" id="WP_145262326.1">
    <property type="nucleotide sequence ID" value="NZ_CP036279.1"/>
</dbReference>
<dbReference type="AlphaFoldDB" id="A0A518BBD3"/>
<evidence type="ECO:0000259" key="1">
    <source>
        <dbReference type="PROSITE" id="PS51708"/>
    </source>
</evidence>
<dbReference type="Proteomes" id="UP000317093">
    <property type="component" value="Chromosome"/>
</dbReference>
<reference evidence="2 3" key="1">
    <citation type="submission" date="2019-02" db="EMBL/GenBank/DDBJ databases">
        <title>Deep-cultivation of Planctomycetes and their phenomic and genomic characterization uncovers novel biology.</title>
        <authorList>
            <person name="Wiegand S."/>
            <person name="Jogler M."/>
            <person name="Boedeker C."/>
            <person name="Pinto D."/>
            <person name="Vollmers J."/>
            <person name="Rivas-Marin E."/>
            <person name="Kohn T."/>
            <person name="Peeters S.H."/>
            <person name="Heuer A."/>
            <person name="Rast P."/>
            <person name="Oberbeckmann S."/>
            <person name="Bunk B."/>
            <person name="Jeske O."/>
            <person name="Meyerdierks A."/>
            <person name="Storesund J.E."/>
            <person name="Kallscheuer N."/>
            <person name="Luecker S."/>
            <person name="Lage O.M."/>
            <person name="Pohl T."/>
            <person name="Merkel B.J."/>
            <person name="Hornburger P."/>
            <person name="Mueller R.-W."/>
            <person name="Bruemmer F."/>
            <person name="Labrenz M."/>
            <person name="Spormann A.M."/>
            <person name="Op den Camp H."/>
            <person name="Overmann J."/>
            <person name="Amann R."/>
            <person name="Jetten M.S.M."/>
            <person name="Mascher T."/>
            <person name="Medema M.H."/>
            <person name="Devos D.P."/>
            <person name="Kaster A.-K."/>
            <person name="Ovreas L."/>
            <person name="Rohde M."/>
            <person name="Galperin M.Y."/>
            <person name="Jogler C."/>
        </authorList>
    </citation>
    <scope>NUCLEOTIDE SEQUENCE [LARGE SCALE GENOMIC DNA]</scope>
    <source>
        <strain evidence="2 3">Pan216</strain>
    </source>
</reference>
<keyword evidence="3" id="KW-1185">Reference proteome</keyword>
<dbReference type="EMBL" id="CP036279">
    <property type="protein sequence ID" value="QDU64257.1"/>
    <property type="molecule type" value="Genomic_DNA"/>
</dbReference>
<organism evidence="2 3">
    <name type="scientific">Kolteria novifilia</name>
    <dbReference type="NCBI Taxonomy" id="2527975"/>
    <lineage>
        <taxon>Bacteria</taxon>
        <taxon>Pseudomonadati</taxon>
        <taxon>Planctomycetota</taxon>
        <taxon>Planctomycetia</taxon>
        <taxon>Kolteriales</taxon>
        <taxon>Kolteriaceae</taxon>
        <taxon>Kolteria</taxon>
    </lineage>
</organism>
<evidence type="ECO:0000313" key="3">
    <source>
        <dbReference type="Proteomes" id="UP000317093"/>
    </source>
</evidence>
<dbReference type="PROSITE" id="PS51708">
    <property type="entry name" value="CHAD"/>
    <property type="match status" value="1"/>
</dbReference>